<dbReference type="OrthoDB" id="199120at2"/>
<proteinExistence type="predicted"/>
<evidence type="ECO:0000313" key="2">
    <source>
        <dbReference type="Proteomes" id="UP000002222"/>
    </source>
</evidence>
<dbReference type="HOGENOM" id="CLU_1155912_0_0_7"/>
<protein>
    <recommendedName>
        <fullName evidence="3">ComF family protein</fullName>
    </recommendedName>
</protein>
<name>D1B190_SULD5</name>
<sequence>MVIDDFKIKIRAKKIPVNINNYIIEYIQDLTLQNNHLQCEIFFREVLIAQGIVLDFYKEFEILQDFNGNPFTHILTFEYNGHEYQSYTRFGKMIYEMKYLKSPPIKHENRESYVDEIISHFNGYINHLKENHDNLNITLIPSSSLLPDEISDKLSIINALPLKKIISKNSQVASKTLTTVSGQSLNKYTVDLRGLNTDANFILIDDVMGTCASLCETMYALYHFNERINFFFIPVKDVKR</sequence>
<dbReference type="RefSeq" id="WP_012856624.1">
    <property type="nucleotide sequence ID" value="NC_013512.1"/>
</dbReference>
<gene>
    <name evidence="1" type="ordered locus">Sdel_0829</name>
</gene>
<reference evidence="2" key="1">
    <citation type="submission" date="2009-11" db="EMBL/GenBank/DDBJ databases">
        <title>The complete genome of Sulfurospirillum deleyianum DSM 6946.</title>
        <authorList>
            <consortium name="US DOE Joint Genome Institute (JGI-PGF)"/>
            <person name="Lucas S."/>
            <person name="Copeland A."/>
            <person name="Lapidus A."/>
            <person name="Glavina del Rio T."/>
            <person name="Dalin E."/>
            <person name="Tice H."/>
            <person name="Bruce D."/>
            <person name="Goodwin L."/>
            <person name="Pitluck S."/>
            <person name="Kyrpides N."/>
            <person name="Mavromatis K."/>
            <person name="Ivanova N."/>
            <person name="Ovchinnikova G."/>
            <person name="Munk A.C."/>
            <person name="Lu M."/>
            <person name="Brettin T."/>
            <person name="Detter J.C."/>
            <person name="Han C."/>
            <person name="Tapia R."/>
            <person name="Larimer F."/>
            <person name="Land M."/>
            <person name="Hauser L."/>
            <person name="Markowitz V."/>
            <person name="Cheng J.F."/>
            <person name="Hugenholtz P."/>
            <person name="Woyke T."/>
            <person name="Wu D."/>
            <person name="Aumann P."/>
            <person name="Schneider S."/>
            <person name="Lang E."/>
            <person name="Spring S."/>
            <person name="Klenk H.P."/>
            <person name="Eisen J.A."/>
        </authorList>
    </citation>
    <scope>NUCLEOTIDE SEQUENCE [LARGE SCALE GENOMIC DNA]</scope>
    <source>
        <strain evidence="2">ATCC 51133 / DSM 6946 / 5175</strain>
    </source>
</reference>
<evidence type="ECO:0000313" key="1">
    <source>
        <dbReference type="EMBL" id="ACZ11860.1"/>
    </source>
</evidence>
<accession>D1B190</accession>
<keyword evidence="2" id="KW-1185">Reference proteome</keyword>
<dbReference type="EMBL" id="CP001816">
    <property type="protein sequence ID" value="ACZ11860.1"/>
    <property type="molecule type" value="Genomic_DNA"/>
</dbReference>
<dbReference type="KEGG" id="sdl:Sdel_0829"/>
<reference evidence="1 2" key="2">
    <citation type="journal article" date="2010" name="Stand. Genomic Sci.">
        <title>Complete genome sequence of Sulfurospirillum deleyianum type strain (5175).</title>
        <authorList>
            <person name="Sikorski J."/>
            <person name="Lapidus A."/>
            <person name="Copeland A."/>
            <person name="Glavina Del Rio T."/>
            <person name="Nolan M."/>
            <person name="Lucas S."/>
            <person name="Chen F."/>
            <person name="Tice H."/>
            <person name="Cheng J.F."/>
            <person name="Saunders E."/>
            <person name="Bruce D."/>
            <person name="Goodwin L."/>
            <person name="Pitluck S."/>
            <person name="Ovchinnikova G."/>
            <person name="Pati A."/>
            <person name="Ivanova N."/>
            <person name="Mavromatis K."/>
            <person name="Chen A."/>
            <person name="Palaniappan K."/>
            <person name="Chain P."/>
            <person name="Land M."/>
            <person name="Hauser L."/>
            <person name="Chang Y.J."/>
            <person name="Jeffries C.D."/>
            <person name="Brettin T."/>
            <person name="Detter J.C."/>
            <person name="Han C."/>
            <person name="Rohde M."/>
            <person name="Lang E."/>
            <person name="Spring S."/>
            <person name="Goker M."/>
            <person name="Bristow J."/>
            <person name="Eisen J.A."/>
            <person name="Markowitz V."/>
            <person name="Hugenholtz P."/>
            <person name="Kyrpides N.C."/>
            <person name="Klenk H.P."/>
        </authorList>
    </citation>
    <scope>NUCLEOTIDE SEQUENCE [LARGE SCALE GENOMIC DNA]</scope>
    <source>
        <strain evidence="2">ATCC 51133 / DSM 6946 / 5175</strain>
    </source>
</reference>
<organism evidence="1 2">
    <name type="scientific">Sulfurospirillum deleyianum (strain ATCC 51133 / DSM 6946 / 5175)</name>
    <dbReference type="NCBI Taxonomy" id="525898"/>
    <lineage>
        <taxon>Bacteria</taxon>
        <taxon>Pseudomonadati</taxon>
        <taxon>Campylobacterota</taxon>
        <taxon>Epsilonproteobacteria</taxon>
        <taxon>Campylobacterales</taxon>
        <taxon>Sulfurospirillaceae</taxon>
        <taxon>Sulfurospirillum</taxon>
    </lineage>
</organism>
<evidence type="ECO:0008006" key="3">
    <source>
        <dbReference type="Google" id="ProtNLM"/>
    </source>
</evidence>
<dbReference type="Proteomes" id="UP000002222">
    <property type="component" value="Chromosome"/>
</dbReference>
<dbReference type="STRING" id="525898.Sdel_0829"/>
<dbReference type="AlphaFoldDB" id="D1B190"/>